<organism evidence="1 2">
    <name type="scientific">Spirilliplanes yamanashiensis</name>
    <dbReference type="NCBI Taxonomy" id="42233"/>
    <lineage>
        <taxon>Bacteria</taxon>
        <taxon>Bacillati</taxon>
        <taxon>Actinomycetota</taxon>
        <taxon>Actinomycetes</taxon>
        <taxon>Micromonosporales</taxon>
        <taxon>Micromonosporaceae</taxon>
        <taxon>Spirilliplanes</taxon>
    </lineage>
</organism>
<evidence type="ECO:0000313" key="2">
    <source>
        <dbReference type="Proteomes" id="UP000652013"/>
    </source>
</evidence>
<reference evidence="1" key="1">
    <citation type="submission" date="2021-01" db="EMBL/GenBank/DDBJ databases">
        <title>Whole genome shotgun sequence of Spirilliplanes yamanashiensis NBRC 15828.</title>
        <authorList>
            <person name="Komaki H."/>
            <person name="Tamura T."/>
        </authorList>
    </citation>
    <scope>NUCLEOTIDE SEQUENCE</scope>
    <source>
        <strain evidence="1">NBRC 15828</strain>
    </source>
</reference>
<dbReference type="Gene3D" id="3.30.1870.10">
    <property type="entry name" value="EreA-like, domain 2"/>
    <property type="match status" value="1"/>
</dbReference>
<dbReference type="SUPFAM" id="SSF159501">
    <property type="entry name" value="EreA/ChaN-like"/>
    <property type="match status" value="1"/>
</dbReference>
<dbReference type="GO" id="GO:0046677">
    <property type="term" value="P:response to antibiotic"/>
    <property type="evidence" value="ECO:0007669"/>
    <property type="project" value="InterPro"/>
</dbReference>
<dbReference type="InterPro" id="IPR007815">
    <property type="entry name" value="Emycin_Estase"/>
</dbReference>
<proteinExistence type="predicted"/>
<evidence type="ECO:0008006" key="3">
    <source>
        <dbReference type="Google" id="ProtNLM"/>
    </source>
</evidence>
<comment type="caution">
    <text evidence="1">The sequence shown here is derived from an EMBL/GenBank/DDBJ whole genome shotgun (WGS) entry which is preliminary data.</text>
</comment>
<dbReference type="CDD" id="cd14728">
    <property type="entry name" value="Ere-like"/>
    <property type="match status" value="1"/>
</dbReference>
<dbReference type="EMBL" id="BOOY01000033">
    <property type="protein sequence ID" value="GIJ05469.1"/>
    <property type="molecule type" value="Genomic_DNA"/>
</dbReference>
<dbReference type="InterPro" id="IPR052036">
    <property type="entry name" value="Hydrolase/PRTase-associated"/>
</dbReference>
<dbReference type="Proteomes" id="UP000652013">
    <property type="component" value="Unassembled WGS sequence"/>
</dbReference>
<dbReference type="RefSeq" id="WP_203940678.1">
    <property type="nucleotide sequence ID" value="NZ_BAAAGJ010000005.1"/>
</dbReference>
<dbReference type="PANTHER" id="PTHR31299:SF0">
    <property type="entry name" value="ESTERASE, PUTATIVE (AFU_ORTHOLOGUE AFUA_1G05850)-RELATED"/>
    <property type="match status" value="1"/>
</dbReference>
<name>A0A8J3YCN2_9ACTN</name>
<gene>
    <name evidence="1" type="ORF">Sya03_48210</name>
</gene>
<keyword evidence="2" id="KW-1185">Reference proteome</keyword>
<evidence type="ECO:0000313" key="1">
    <source>
        <dbReference type="EMBL" id="GIJ05469.1"/>
    </source>
</evidence>
<dbReference type="PIRSF" id="PIRSF036794">
    <property type="entry name" value="UCP_erythr_ester"/>
    <property type="match status" value="1"/>
</dbReference>
<dbReference type="Pfam" id="PF05139">
    <property type="entry name" value="Erythro_esteras"/>
    <property type="match status" value="1"/>
</dbReference>
<dbReference type="AlphaFoldDB" id="A0A8J3YCN2"/>
<dbReference type="InterPro" id="IPR014622">
    <property type="entry name" value="UCP036794_erythomycin"/>
</dbReference>
<dbReference type="PANTHER" id="PTHR31299">
    <property type="entry name" value="ESTERASE, PUTATIVE (AFU_ORTHOLOGUE AFUA_1G05850)-RELATED"/>
    <property type="match status" value="1"/>
</dbReference>
<accession>A0A8J3YCN2</accession>
<dbReference type="Gene3D" id="3.40.1660.10">
    <property type="entry name" value="EreA-like (biosynthetic domain)"/>
    <property type="match status" value="1"/>
</dbReference>
<sequence>MYGDEAAALAAPLTGPDDLDVLLDRARDARVVLLGEASHGTHEFYAWRAAITRRLVEELGFSFVAVEGDWPDCARVDRAVRPGGGDPREALREFIRWPTWMWANEEVADFCRWLRAHNAAAAAPVGFHGLDVYSLWDSLREILVHLREHDPDQVPAALAAYRCFEPYGEDPQEYAWATRLVPQTCEDEVVTLLARLRGTGLTPWQNAEVVAGAERYYRAMVRGRPESWNVRDRHMDDTLDRLLTHYGPGAKAVVWAHNTHVGDSAATDMARHGEVNLGRLARERWGPGAVLLVGFGSHAGAVVAGSGWGEPMRVMPVPPARPGSLEDVLHAAAPPQALYVFPRTGRPALLTDELGHRAIGVVYRPERDAHANYVPTVLGERYDAFLWFDRSRAVRPLHTHGVDALAPETYPSGV</sequence>
<protein>
    <recommendedName>
        <fullName evidence="3">Erythromycin esterase</fullName>
    </recommendedName>
</protein>